<dbReference type="Gene3D" id="1.10.3720.10">
    <property type="entry name" value="MetI-like"/>
    <property type="match status" value="1"/>
</dbReference>
<comment type="similarity">
    <text evidence="7">Belongs to the binding-protein-dependent transport system permease family.</text>
</comment>
<dbReference type="SUPFAM" id="SSF161098">
    <property type="entry name" value="MetI-like"/>
    <property type="match status" value="1"/>
</dbReference>
<dbReference type="PROSITE" id="PS50928">
    <property type="entry name" value="ABC_TM1"/>
    <property type="match status" value="1"/>
</dbReference>
<dbReference type="Proteomes" id="UP000321034">
    <property type="component" value="Unassembled WGS sequence"/>
</dbReference>
<dbReference type="InterPro" id="IPR035906">
    <property type="entry name" value="MetI-like_sf"/>
</dbReference>
<gene>
    <name evidence="10" type="ORF">FVP77_16345</name>
</gene>
<dbReference type="EMBL" id="VRSV01000002">
    <property type="protein sequence ID" value="TXK10403.1"/>
    <property type="molecule type" value="Genomic_DNA"/>
</dbReference>
<evidence type="ECO:0000256" key="3">
    <source>
        <dbReference type="ARBA" id="ARBA00022475"/>
    </source>
</evidence>
<organism evidence="10 11">
    <name type="scientific">Microbacterium hatanonis</name>
    <dbReference type="NCBI Taxonomy" id="404366"/>
    <lineage>
        <taxon>Bacteria</taxon>
        <taxon>Bacillati</taxon>
        <taxon>Actinomycetota</taxon>
        <taxon>Actinomycetes</taxon>
        <taxon>Micrococcales</taxon>
        <taxon>Microbacteriaceae</taxon>
        <taxon>Microbacterium</taxon>
    </lineage>
</organism>
<feature type="transmembrane region" description="Helical" evidence="7">
    <location>
        <begin position="133"/>
        <end position="156"/>
    </location>
</feature>
<accession>A0A5C8HWE1</accession>
<evidence type="ECO:0000256" key="4">
    <source>
        <dbReference type="ARBA" id="ARBA00022692"/>
    </source>
</evidence>
<reference evidence="10 11" key="1">
    <citation type="submission" date="2019-08" db="EMBL/GenBank/DDBJ databases">
        <authorList>
            <person name="Dong K."/>
        </authorList>
    </citation>
    <scope>NUCLEOTIDE SEQUENCE [LARGE SCALE GENOMIC DNA]</scope>
    <source>
        <strain evidence="10 11">JCM14558</strain>
    </source>
</reference>
<feature type="transmembrane region" description="Helical" evidence="7">
    <location>
        <begin position="41"/>
        <end position="62"/>
    </location>
</feature>
<sequence length="344" mass="35994">MTVSPLAQAAPGGVTPLPGRRGDRRVLPAIPPRLDFLLRRLGRLVISLVVVVIATFLIIHLVPGDPVRAALGPSASPELVAGIRAELGLDKPIWQQFVDYVGGLLRGDLGVSISTQRSVGATIAQRFPATLTLAVLAFVVALFGALVIGILSAVSVRSARHRASDNVFTGFLGTLIAIPDFLLAVGLIALFSVTLGWFPAAGWGSPQQAVLPVLALSLGPMAYLSRIVQVEMIGVLGSTYMITARSKRLPARLVYIRHALPNIITASLTVGGLLLSGLTAATVLIETVFAIPGMGQATVAAVGSKDYPMIQGVVLVYALTVLGINLVVDLILITMDPRSSIVEG</sequence>
<keyword evidence="11" id="KW-1185">Reference proteome</keyword>
<feature type="domain" description="ABC transmembrane type-1" evidence="9">
    <location>
        <begin position="127"/>
        <end position="332"/>
    </location>
</feature>
<comment type="caution">
    <text evidence="10">The sequence shown here is derived from an EMBL/GenBank/DDBJ whole genome shotgun (WGS) entry which is preliminary data.</text>
</comment>
<evidence type="ECO:0000256" key="7">
    <source>
        <dbReference type="RuleBase" id="RU363032"/>
    </source>
</evidence>
<comment type="subcellular location">
    <subcellularLocation>
        <location evidence="1 7">Cell membrane</location>
        <topology evidence="1 7">Multi-pass membrane protein</topology>
    </subcellularLocation>
</comment>
<dbReference type="OrthoDB" id="4695618at2"/>
<dbReference type="RefSeq" id="WP_147895574.1">
    <property type="nucleotide sequence ID" value="NZ_BAAANR010000001.1"/>
</dbReference>
<proteinExistence type="inferred from homology"/>
<keyword evidence="6 7" id="KW-0472">Membrane</keyword>
<dbReference type="GO" id="GO:0071916">
    <property type="term" value="F:dipeptide transmembrane transporter activity"/>
    <property type="evidence" value="ECO:0007669"/>
    <property type="project" value="TreeGrafter"/>
</dbReference>
<feature type="transmembrane region" description="Helical" evidence="7">
    <location>
        <begin position="221"/>
        <end position="242"/>
    </location>
</feature>
<feature type="transmembrane region" description="Helical" evidence="7">
    <location>
        <begin position="168"/>
        <end position="201"/>
    </location>
</feature>
<dbReference type="InterPro" id="IPR045621">
    <property type="entry name" value="BPD_transp_1_N"/>
</dbReference>
<feature type="region of interest" description="Disordered" evidence="8">
    <location>
        <begin position="1"/>
        <end position="21"/>
    </location>
</feature>
<dbReference type="InterPro" id="IPR000515">
    <property type="entry name" value="MetI-like"/>
</dbReference>
<evidence type="ECO:0000259" key="9">
    <source>
        <dbReference type="PROSITE" id="PS50928"/>
    </source>
</evidence>
<name>A0A5C8HWE1_9MICO</name>
<evidence type="ECO:0000256" key="1">
    <source>
        <dbReference type="ARBA" id="ARBA00004651"/>
    </source>
</evidence>
<keyword evidence="4 7" id="KW-0812">Transmembrane</keyword>
<dbReference type="PANTHER" id="PTHR43163">
    <property type="entry name" value="DIPEPTIDE TRANSPORT SYSTEM PERMEASE PROTEIN DPPB-RELATED"/>
    <property type="match status" value="1"/>
</dbReference>
<feature type="transmembrane region" description="Helical" evidence="7">
    <location>
        <begin position="263"/>
        <end position="289"/>
    </location>
</feature>
<dbReference type="GO" id="GO:0005886">
    <property type="term" value="C:plasma membrane"/>
    <property type="evidence" value="ECO:0007669"/>
    <property type="project" value="UniProtKB-SubCell"/>
</dbReference>
<keyword evidence="2 7" id="KW-0813">Transport</keyword>
<evidence type="ECO:0000256" key="6">
    <source>
        <dbReference type="ARBA" id="ARBA00023136"/>
    </source>
</evidence>
<dbReference type="Pfam" id="PF19300">
    <property type="entry name" value="BPD_transp_1_N"/>
    <property type="match status" value="1"/>
</dbReference>
<keyword evidence="3" id="KW-1003">Cell membrane</keyword>
<keyword evidence="5 7" id="KW-1133">Transmembrane helix</keyword>
<dbReference type="PANTHER" id="PTHR43163:SF6">
    <property type="entry name" value="DIPEPTIDE TRANSPORT SYSTEM PERMEASE PROTEIN DPPB-RELATED"/>
    <property type="match status" value="1"/>
</dbReference>
<evidence type="ECO:0000256" key="8">
    <source>
        <dbReference type="SAM" id="MobiDB-lite"/>
    </source>
</evidence>
<feature type="transmembrane region" description="Helical" evidence="7">
    <location>
        <begin position="309"/>
        <end position="332"/>
    </location>
</feature>
<evidence type="ECO:0000313" key="10">
    <source>
        <dbReference type="EMBL" id="TXK10403.1"/>
    </source>
</evidence>
<dbReference type="Pfam" id="PF00528">
    <property type="entry name" value="BPD_transp_1"/>
    <property type="match status" value="1"/>
</dbReference>
<dbReference type="CDD" id="cd06261">
    <property type="entry name" value="TM_PBP2"/>
    <property type="match status" value="1"/>
</dbReference>
<evidence type="ECO:0000256" key="2">
    <source>
        <dbReference type="ARBA" id="ARBA00022448"/>
    </source>
</evidence>
<protein>
    <submittedName>
        <fullName evidence="10">ABC transporter permease</fullName>
    </submittedName>
</protein>
<evidence type="ECO:0000313" key="11">
    <source>
        <dbReference type="Proteomes" id="UP000321034"/>
    </source>
</evidence>
<dbReference type="AlphaFoldDB" id="A0A5C8HWE1"/>
<evidence type="ECO:0000256" key="5">
    <source>
        <dbReference type="ARBA" id="ARBA00022989"/>
    </source>
</evidence>